<organism evidence="1 2">
    <name type="scientific">Candidatus Magasanikbacteria bacterium RIFOXYB1_FULL_40_15</name>
    <dbReference type="NCBI Taxonomy" id="1798697"/>
    <lineage>
        <taxon>Bacteria</taxon>
        <taxon>Candidatus Magasanikiibacteriota</taxon>
    </lineage>
</organism>
<proteinExistence type="predicted"/>
<accession>A0A1F6NGY9</accession>
<evidence type="ECO:0000313" key="2">
    <source>
        <dbReference type="Proteomes" id="UP000176300"/>
    </source>
</evidence>
<gene>
    <name evidence="1" type="ORF">A2373_02470</name>
</gene>
<comment type="caution">
    <text evidence="1">The sequence shown here is derived from an EMBL/GenBank/DDBJ whole genome shotgun (WGS) entry which is preliminary data.</text>
</comment>
<dbReference type="EMBL" id="MFQS01000021">
    <property type="protein sequence ID" value="OGH83090.1"/>
    <property type="molecule type" value="Genomic_DNA"/>
</dbReference>
<evidence type="ECO:0008006" key="3">
    <source>
        <dbReference type="Google" id="ProtNLM"/>
    </source>
</evidence>
<name>A0A1F6NGY9_9BACT</name>
<protein>
    <recommendedName>
        <fullName evidence="3">Bro-N domain-containing protein</fullName>
    </recommendedName>
</protein>
<dbReference type="AlphaFoldDB" id="A0A1F6NGY9"/>
<dbReference type="Proteomes" id="UP000176300">
    <property type="component" value="Unassembled WGS sequence"/>
</dbReference>
<sequence>MTESKDQNHHIAIFKGKTIRKTIFNKEWYFSVIDVVAALTDSPAPRQYWGKVKQREFLDQQLSPIWVQLKSK</sequence>
<reference evidence="1 2" key="1">
    <citation type="journal article" date="2016" name="Nat. Commun.">
        <title>Thousands of microbial genomes shed light on interconnected biogeochemical processes in an aquifer system.</title>
        <authorList>
            <person name="Anantharaman K."/>
            <person name="Brown C.T."/>
            <person name="Hug L.A."/>
            <person name="Sharon I."/>
            <person name="Castelle C.J."/>
            <person name="Probst A.J."/>
            <person name="Thomas B.C."/>
            <person name="Singh A."/>
            <person name="Wilkins M.J."/>
            <person name="Karaoz U."/>
            <person name="Brodie E.L."/>
            <person name="Williams K.H."/>
            <person name="Hubbard S.S."/>
            <person name="Banfield J.F."/>
        </authorList>
    </citation>
    <scope>NUCLEOTIDE SEQUENCE [LARGE SCALE GENOMIC DNA]</scope>
</reference>
<dbReference type="STRING" id="1798697.A2373_02470"/>
<evidence type="ECO:0000313" key="1">
    <source>
        <dbReference type="EMBL" id="OGH83090.1"/>
    </source>
</evidence>